<dbReference type="PROSITE" id="PS51885">
    <property type="entry name" value="NEPRILYSIN"/>
    <property type="match status" value="2"/>
</dbReference>
<comment type="cofactor">
    <cofactor evidence="1">
        <name>Zn(2+)</name>
        <dbReference type="ChEBI" id="CHEBI:29105"/>
    </cofactor>
</comment>
<evidence type="ECO:0000259" key="9">
    <source>
        <dbReference type="Pfam" id="PF05649"/>
    </source>
</evidence>
<keyword evidence="5" id="KW-0378">Hydrolase</keyword>
<dbReference type="PANTHER" id="PTHR11733">
    <property type="entry name" value="ZINC METALLOPROTEASE FAMILY M13 NEPRILYSIN-RELATED"/>
    <property type="match status" value="1"/>
</dbReference>
<evidence type="ECO:0000313" key="10">
    <source>
        <dbReference type="EMBL" id="CAJ0584113.1"/>
    </source>
</evidence>
<keyword evidence="4" id="KW-0479">Metal-binding</keyword>
<dbReference type="InterPro" id="IPR024079">
    <property type="entry name" value="MetalloPept_cat_dom_sf"/>
</dbReference>
<feature type="domain" description="Peptidase M13 N-terminal" evidence="9">
    <location>
        <begin position="448"/>
        <end position="530"/>
    </location>
</feature>
<dbReference type="InterPro" id="IPR042089">
    <property type="entry name" value="Peptidase_M13_dom_2"/>
</dbReference>
<comment type="caution">
    <text evidence="10">The sequence shown here is derived from an EMBL/GenBank/DDBJ whole genome shotgun (WGS) entry which is preliminary data.</text>
</comment>
<keyword evidence="3" id="KW-0645">Protease</keyword>
<sequence>MVEELAKVLADDLGESDTPARAAARQASADRYGDFLEKLEEIRTIGNDSFKRITHDEAAELYPNLHMKTLIKNRYQGRAPGAFYVEYLRFFEELNRLIGEYPEVAVEAVIAELVLDRIHEIGEKYEEINKKWLSLKTEIKTYCGGKMLEYHPRWTDAVAMERVYKQRDLDSVPKLMHKVREAFYEIIRESPWADPPTQDIAVGKIKNVTMHIGQDVETWPRRQGALVKTHVVVNAYNAYHTIRILWGIMGPPFYTADAALELKYGGVGFIVGHELGHTIDPNNIRRARPVLIGEEDEQQFWEQVECIQHQYEKETLPMNSMNHTFNQPGDLTHGETVADNVGLRSSFRAYRKERKRLYGKLEPKLPGLDRYTPDQVYFIAAAMFWCGEMSDQRLTQYLENAHPPGVFRVNEMMKNSMEFAQAYKCPLNSPMNPAKKCRLSVILPTADPCQDFFKFACGKFIQDNPLGPGVDRTGMLWVLEDNIRNAVVEFLHNIPSNKTATPADKKVFKTYKLCLDTAEAGIKPIRDIFRAEYADNAESEGPQRIASTPFSHPAITRQFPKLPIMESLKHRFPIHAIYDTIYVQNVDYFGELNKYVGKNTDIVKEAMVVEWFLDRLQVFGAGYENIRKEFAPTYTPLPVYCAEQQPGELTHDEAIADNAGLRAAFRAYRNERKLLYKDFEPKLPGLDAYTPDQLFFVAAAMINCGEQSDDELLENEDDEHPPGHIRVNEEVKNSRDFARAYKCPLNSPMNPERKCRVWRYKKRKH</sequence>
<dbReference type="AlphaFoldDB" id="A0AA36DD91"/>
<dbReference type="Gene3D" id="3.40.390.10">
    <property type="entry name" value="Collagenase (Catalytic Domain)"/>
    <property type="match status" value="3"/>
</dbReference>
<dbReference type="PRINTS" id="PR00786">
    <property type="entry name" value="NEPRILYSIN"/>
</dbReference>
<dbReference type="Pfam" id="PF01431">
    <property type="entry name" value="Peptidase_M13"/>
    <property type="match status" value="2"/>
</dbReference>
<dbReference type="InterPro" id="IPR000718">
    <property type="entry name" value="Peptidase_M13"/>
</dbReference>
<accession>A0AA36DD91</accession>
<evidence type="ECO:0000256" key="2">
    <source>
        <dbReference type="ARBA" id="ARBA00007357"/>
    </source>
</evidence>
<evidence type="ECO:0000259" key="8">
    <source>
        <dbReference type="Pfam" id="PF01431"/>
    </source>
</evidence>
<dbReference type="Proteomes" id="UP001177023">
    <property type="component" value="Unassembled WGS sequence"/>
</dbReference>
<dbReference type="InterPro" id="IPR008753">
    <property type="entry name" value="Peptidase_M13_N"/>
</dbReference>
<protein>
    <submittedName>
        <fullName evidence="10">Uncharacterized protein</fullName>
    </submittedName>
</protein>
<dbReference type="GO" id="GO:0004222">
    <property type="term" value="F:metalloendopeptidase activity"/>
    <property type="evidence" value="ECO:0007669"/>
    <property type="project" value="InterPro"/>
</dbReference>
<dbReference type="SUPFAM" id="SSF55486">
    <property type="entry name" value="Metalloproteases ('zincins'), catalytic domain"/>
    <property type="match status" value="3"/>
</dbReference>
<evidence type="ECO:0000256" key="4">
    <source>
        <dbReference type="ARBA" id="ARBA00022723"/>
    </source>
</evidence>
<feature type="domain" description="Peptidase M13 C-terminal" evidence="8">
    <location>
        <begin position="644"/>
        <end position="757"/>
    </location>
</feature>
<organism evidence="10 11">
    <name type="scientific">Mesorhabditis spiculigera</name>
    <dbReference type="NCBI Taxonomy" id="96644"/>
    <lineage>
        <taxon>Eukaryota</taxon>
        <taxon>Metazoa</taxon>
        <taxon>Ecdysozoa</taxon>
        <taxon>Nematoda</taxon>
        <taxon>Chromadorea</taxon>
        <taxon>Rhabditida</taxon>
        <taxon>Rhabditina</taxon>
        <taxon>Rhabditomorpha</taxon>
        <taxon>Rhabditoidea</taxon>
        <taxon>Rhabditidae</taxon>
        <taxon>Mesorhabditinae</taxon>
        <taxon>Mesorhabditis</taxon>
    </lineage>
</organism>
<evidence type="ECO:0000313" key="11">
    <source>
        <dbReference type="Proteomes" id="UP001177023"/>
    </source>
</evidence>
<evidence type="ECO:0000256" key="5">
    <source>
        <dbReference type="ARBA" id="ARBA00022801"/>
    </source>
</evidence>
<dbReference type="Pfam" id="PF05649">
    <property type="entry name" value="Peptidase_M13_N"/>
    <property type="match status" value="2"/>
</dbReference>
<dbReference type="InterPro" id="IPR018497">
    <property type="entry name" value="Peptidase_M13_C"/>
</dbReference>
<dbReference type="PANTHER" id="PTHR11733:SF241">
    <property type="entry name" value="GH26575P-RELATED"/>
    <property type="match status" value="1"/>
</dbReference>
<dbReference type="GO" id="GO:0046872">
    <property type="term" value="F:metal ion binding"/>
    <property type="evidence" value="ECO:0007669"/>
    <property type="project" value="UniProtKB-KW"/>
</dbReference>
<keyword evidence="6" id="KW-0862">Zinc</keyword>
<gene>
    <name evidence="10" type="ORF">MSPICULIGERA_LOCUS22175</name>
</gene>
<dbReference type="GO" id="GO:0005886">
    <property type="term" value="C:plasma membrane"/>
    <property type="evidence" value="ECO:0007669"/>
    <property type="project" value="TreeGrafter"/>
</dbReference>
<dbReference type="Gene3D" id="1.10.1380.10">
    <property type="entry name" value="Neutral endopeptidase , domain2"/>
    <property type="match status" value="2"/>
</dbReference>
<name>A0AA36DD91_9BILA</name>
<comment type="similarity">
    <text evidence="2">Belongs to the peptidase M13 family.</text>
</comment>
<feature type="domain" description="Peptidase M13 N-terminal" evidence="9">
    <location>
        <begin position="47"/>
        <end position="213"/>
    </location>
</feature>
<keyword evidence="7" id="KW-0482">Metalloprotease</keyword>
<proteinExistence type="inferred from homology"/>
<feature type="non-terminal residue" evidence="10">
    <location>
        <position position="1"/>
    </location>
</feature>
<reference evidence="10" key="1">
    <citation type="submission" date="2023-06" db="EMBL/GenBank/DDBJ databases">
        <authorList>
            <person name="Delattre M."/>
        </authorList>
    </citation>
    <scope>NUCLEOTIDE SEQUENCE</scope>
    <source>
        <strain evidence="10">AF72</strain>
    </source>
</reference>
<feature type="domain" description="Peptidase M13 C-terminal" evidence="8">
    <location>
        <begin position="236"/>
        <end position="439"/>
    </location>
</feature>
<evidence type="ECO:0000256" key="1">
    <source>
        <dbReference type="ARBA" id="ARBA00001947"/>
    </source>
</evidence>
<keyword evidence="11" id="KW-1185">Reference proteome</keyword>
<dbReference type="EMBL" id="CATQJA010002681">
    <property type="protein sequence ID" value="CAJ0584113.1"/>
    <property type="molecule type" value="Genomic_DNA"/>
</dbReference>
<evidence type="ECO:0000256" key="7">
    <source>
        <dbReference type="ARBA" id="ARBA00023049"/>
    </source>
</evidence>
<evidence type="ECO:0000256" key="6">
    <source>
        <dbReference type="ARBA" id="ARBA00022833"/>
    </source>
</evidence>
<dbReference type="GO" id="GO:0016485">
    <property type="term" value="P:protein processing"/>
    <property type="evidence" value="ECO:0007669"/>
    <property type="project" value="TreeGrafter"/>
</dbReference>
<evidence type="ECO:0000256" key="3">
    <source>
        <dbReference type="ARBA" id="ARBA00022670"/>
    </source>
</evidence>